<sequence>MAAGAAIKRNHNRLTAANTEIVTIKGRLDGQQQFDQLTGVTLEANRQQLAAHQADIVATNTNLGLAGAAIQQNHDGITATAAEVASVKGRLDRQQQFDQVTGVTLEANRQQLAAHQADIVAANTNLGLAGAAIQQNHDGITAAAAAVASVQGRLDRQQQFDQLTGVTLEANSQQLAAHQAEIGAANTNLGLAGAAIQQNHDGITATAAEVASVKGRLDRQQQFDQVTGVTLEANRQQLAAHQAEIGAVNTNLGLAGAAIQQNHDGITATAAEVASVKGRLDRQQQFDQVTGVTLEANRQQLAAHQADIVAANTNLGLAGAAIQQNHDGITAAAAAVASVQGRLDRQQQFDQLTGVTLEANSQQLAAHQAEIGAANTNLGLAGAAIQQNHDGITATAAEVASVKGRLDRQQQFDQVTGVTLEANRQQLAAHQAEIGAVNTNLGLAGAAIQKNHDGITAAAAEVASVQGRLDGQQQFDQVTGVTLEANRQQLAAHQADIVAANTNLGLAGAAIQQNHDGITAAAAAVASVQGRLDRQQQFDQVTGVTLEANRQQLVAHQADIVAANTNLGLAGAAIQQNHDGITAAAAEVASVKGRLDRQQQFDQVTGVTLEANRQQLAAHQADIVAANTNLGLAGAAIQQNHDGITAAAAEVASVKGRLDRQQQFDQVTGVTLEANRQQLAAHQAEIGAANTNLGLAGAAIQQNHDGITATAAEVASVKGRLDRQQQFDQVTGVTLEANRQQLAAHQAEIGAVNTNLGLAGAAIQKNHDGITAAAAEVASVQGRLDGQQQFDQVTGVTLEANRQQLAAHQADIVAANTNLGLAGAAIQQNHDGITAAAAAVASVQGRLDRQQQFDQVTGVTLEANRQQLVAHQADIVAANTNLGLAGAAIQQNHDGITAAAAEVASVKGRLDRQQQFDQVTGVTLEANRQQLAAHQADIVAANTNLGLAGAAIQQNHDGITAAAAEVASVKGRLDRQQQFDQVTGVTLEANRQQLAAHQAEIGAANTNLGLAGAAIQQNHDGITATAAEVASVKGRLDRQQQFDQVTGVTLEANRQQLAAHQAEIGAVNTNLGLAGAAIQKNHDGITAAAAEVASVQGRLDGQQQFDQVTGVTLEANRQQLAAHQADIVAANTNLGLAGAAIQQNHDGITAAAAAVASVQGRLDRQQQFDQVTGVTLEANRQQLVAHQADIVAANTNLGLAGAAIQQNHDGITAAAAEVASVKGRLDRQQQFDQVTGVTLEANRQQLAAHQADIVAANTNLGLAGAAIQQNHDGITAAAAEVASVKGRLDRQQQFDQVTGVTLEANRQQLAAHQAGIATANTHLAVAGTAIKQNHDGLTAANTDIATVKGRLDGQQQFDQLAGVTLEANRRKLDELNARVNTSDSKIDYLQEWQGMANNRINDLERATTENRKVSSRGIAGVAAMTNIPTPMDGGFALGIGYGYYDNQNAFAVGASKYFESGVAIKGGVSLTGKYAVVGAGASYSFK</sequence>
<evidence type="ECO:0000256" key="6">
    <source>
        <dbReference type="ARBA" id="ARBA00023136"/>
    </source>
</evidence>
<reference evidence="9 10" key="1">
    <citation type="submission" date="2022-03" db="EMBL/GenBank/DDBJ databases">
        <title>Survey of Intraspecific Variation of Edwardsiella anguillarum Isolates from Non-Anguillid Fish Host Originating from Varied Geographic Locations.</title>
        <authorList>
            <person name="Armwood A.R."/>
            <person name="Woodyard E."/>
            <person name="Waldbieser G.C."/>
            <person name="Camus A.C."/>
            <person name="Divya D."/>
            <person name="Tekedar H."/>
            <person name="Soto E."/>
            <person name="Stein C."/>
            <person name="Ucko M."/>
            <person name="Ware C."/>
            <person name="Griffin M.J."/>
        </authorList>
    </citation>
    <scope>NUCLEOTIDE SEQUENCE [LARGE SCALE GENOMIC DNA]</scope>
    <source>
        <strain evidence="9 10">R18-35-2</strain>
    </source>
</reference>
<dbReference type="SUPFAM" id="SSF54523">
    <property type="entry name" value="Pili subunits"/>
    <property type="match status" value="1"/>
</dbReference>
<keyword evidence="3" id="KW-1134">Transmembrane beta strand</keyword>
<dbReference type="InterPro" id="IPR005594">
    <property type="entry name" value="YadA_C"/>
</dbReference>
<evidence type="ECO:0000259" key="8">
    <source>
        <dbReference type="Pfam" id="PF03895"/>
    </source>
</evidence>
<name>A0ABY8S9I4_9GAMM</name>
<evidence type="ECO:0000256" key="4">
    <source>
        <dbReference type="ARBA" id="ARBA00022692"/>
    </source>
</evidence>
<keyword evidence="6" id="KW-0472">Membrane</keyword>
<evidence type="ECO:0000313" key="10">
    <source>
        <dbReference type="Proteomes" id="UP001238370"/>
    </source>
</evidence>
<dbReference type="Gene3D" id="1.20.5.340">
    <property type="match status" value="1"/>
</dbReference>
<dbReference type="InterPro" id="IPR045584">
    <property type="entry name" value="Pilin-like"/>
</dbReference>
<evidence type="ECO:0000313" key="9">
    <source>
        <dbReference type="EMBL" id="WHP82419.1"/>
    </source>
</evidence>
<dbReference type="Proteomes" id="UP001238370">
    <property type="component" value="Chromosome"/>
</dbReference>
<evidence type="ECO:0000256" key="1">
    <source>
        <dbReference type="ARBA" id="ARBA00004241"/>
    </source>
</evidence>
<accession>A0ABY8S9I4</accession>
<proteinExistence type="predicted"/>
<evidence type="ECO:0000256" key="5">
    <source>
        <dbReference type="ARBA" id="ARBA00022729"/>
    </source>
</evidence>
<dbReference type="RefSeq" id="WP_158409710.1">
    <property type="nucleotide sequence ID" value="NZ_CP094302.2"/>
</dbReference>
<keyword evidence="4" id="KW-0812">Transmembrane</keyword>
<keyword evidence="10" id="KW-1185">Reference proteome</keyword>
<gene>
    <name evidence="9" type="ORF">MQ095_11440</name>
</gene>
<evidence type="ECO:0000256" key="3">
    <source>
        <dbReference type="ARBA" id="ARBA00022452"/>
    </source>
</evidence>
<dbReference type="Gene3D" id="3.30.1300.30">
    <property type="entry name" value="GSPII I/J protein-like"/>
    <property type="match status" value="1"/>
</dbReference>
<keyword evidence="5" id="KW-0732">Signal</keyword>
<feature type="domain" description="Trimeric autotransporter adhesin YadA-like C-terminal membrane anchor" evidence="8">
    <location>
        <begin position="1432"/>
        <end position="1485"/>
    </location>
</feature>
<organism evidence="9 10">
    <name type="scientific">Edwardsiella anguillarum</name>
    <dbReference type="NCBI Taxonomy" id="1821960"/>
    <lineage>
        <taxon>Bacteria</taxon>
        <taxon>Pseudomonadati</taxon>
        <taxon>Pseudomonadota</taxon>
        <taxon>Gammaproteobacteria</taxon>
        <taxon>Enterobacterales</taxon>
        <taxon>Hafniaceae</taxon>
        <taxon>Edwardsiella</taxon>
    </lineage>
</organism>
<dbReference type="Pfam" id="PF03895">
    <property type="entry name" value="YadA_anchor"/>
    <property type="match status" value="1"/>
</dbReference>
<evidence type="ECO:0000256" key="7">
    <source>
        <dbReference type="ARBA" id="ARBA00023237"/>
    </source>
</evidence>
<comment type="subcellular location">
    <subcellularLocation>
        <location evidence="2">Cell outer membrane</location>
    </subcellularLocation>
    <subcellularLocation>
        <location evidence="1">Cell surface</location>
    </subcellularLocation>
</comment>
<evidence type="ECO:0000256" key="2">
    <source>
        <dbReference type="ARBA" id="ARBA00004442"/>
    </source>
</evidence>
<keyword evidence="7" id="KW-0998">Cell outer membrane</keyword>
<dbReference type="EMBL" id="CP094302">
    <property type="protein sequence ID" value="WHP82419.1"/>
    <property type="molecule type" value="Genomic_DNA"/>
</dbReference>
<protein>
    <submittedName>
        <fullName evidence="9">YadA-like family protein</fullName>
    </submittedName>
</protein>